<sequence length="64" mass="7397">METNKRKRGELKALLKNMKVGEELKFARSKRNSVRPTCSNLAYDEGMNFSTRTDGDSLFVKRDK</sequence>
<dbReference type="AlphaFoldDB" id="A0A016AEY4"/>
<comment type="caution">
    <text evidence="1">The sequence shown here is derived from an EMBL/GenBank/DDBJ whole genome shotgun (WGS) entry which is preliminary data.</text>
</comment>
<name>A0A016AEY4_BACFG</name>
<evidence type="ECO:0000313" key="2">
    <source>
        <dbReference type="Proteomes" id="UP000022082"/>
    </source>
</evidence>
<evidence type="ECO:0000313" key="1">
    <source>
        <dbReference type="EMBL" id="EXZ27001.1"/>
    </source>
</evidence>
<dbReference type="PATRIC" id="fig|1339327.3.peg.4311"/>
<reference evidence="1 2" key="1">
    <citation type="submission" date="2014-02" db="EMBL/GenBank/DDBJ databases">
        <authorList>
            <person name="Sears C."/>
            <person name="Carroll K."/>
            <person name="Sack B.R."/>
            <person name="Qadri F."/>
            <person name="Myers L.L."/>
            <person name="Chung G.-T."/>
            <person name="Escheverria P."/>
            <person name="Fraser C.M."/>
            <person name="Sadzewicz L."/>
            <person name="Shefchek K.A."/>
            <person name="Tallon L."/>
            <person name="Das S.P."/>
            <person name="Daugherty S."/>
            <person name="Mongodin E.F."/>
        </authorList>
    </citation>
    <scope>NUCLEOTIDE SEQUENCE [LARGE SCALE GENOMIC DNA]</scope>
    <source>
        <strain evidence="1 2">S36L11</strain>
    </source>
</reference>
<gene>
    <name evidence="1" type="ORF">M136_3779</name>
</gene>
<organism evidence="1 2">
    <name type="scientific">Bacteroides fragilis str. S36L11</name>
    <dbReference type="NCBI Taxonomy" id="1339327"/>
    <lineage>
        <taxon>Bacteria</taxon>
        <taxon>Pseudomonadati</taxon>
        <taxon>Bacteroidota</taxon>
        <taxon>Bacteroidia</taxon>
        <taxon>Bacteroidales</taxon>
        <taxon>Bacteroidaceae</taxon>
        <taxon>Bacteroides</taxon>
    </lineage>
</organism>
<dbReference type="Proteomes" id="UP000022082">
    <property type="component" value="Unassembled WGS sequence"/>
</dbReference>
<dbReference type="EMBL" id="JGDJ01000262">
    <property type="protein sequence ID" value="EXZ27001.1"/>
    <property type="molecule type" value="Genomic_DNA"/>
</dbReference>
<proteinExistence type="predicted"/>
<accession>A0A016AEY4</accession>
<protein>
    <submittedName>
        <fullName evidence="1">Uncharacterized protein</fullName>
    </submittedName>
</protein>
<dbReference type="RefSeq" id="WP_032534768.1">
    <property type="nucleotide sequence ID" value="NZ_JGDJ01000262.1"/>
</dbReference>